<dbReference type="RefSeq" id="XP_025394173.1">
    <property type="nucleotide sequence ID" value="XM_025548433.1"/>
</dbReference>
<evidence type="ECO:0000256" key="6">
    <source>
        <dbReference type="SAM" id="MobiDB-lite"/>
    </source>
</evidence>
<feature type="domain" description="Zn(2)-C6 fungal-type" evidence="7">
    <location>
        <begin position="32"/>
        <end position="68"/>
    </location>
</feature>
<evidence type="ECO:0000313" key="8">
    <source>
        <dbReference type="EMBL" id="PWY64042.1"/>
    </source>
</evidence>
<dbReference type="FunFam" id="4.10.240.10:FF:000095">
    <property type="entry name" value="C6 transcription factor, putative"/>
    <property type="match status" value="1"/>
</dbReference>
<dbReference type="AlphaFoldDB" id="A0A317UU69"/>
<dbReference type="Pfam" id="PF00172">
    <property type="entry name" value="Zn_clus"/>
    <property type="match status" value="1"/>
</dbReference>
<dbReference type="GO" id="GO:0003677">
    <property type="term" value="F:DNA binding"/>
    <property type="evidence" value="ECO:0007669"/>
    <property type="project" value="UniProtKB-KW"/>
</dbReference>
<evidence type="ECO:0000256" key="5">
    <source>
        <dbReference type="ARBA" id="ARBA00023242"/>
    </source>
</evidence>
<keyword evidence="3" id="KW-0238">DNA-binding</keyword>
<dbReference type="EMBL" id="MSFL01000070">
    <property type="protein sequence ID" value="PWY64042.1"/>
    <property type="molecule type" value="Genomic_DNA"/>
</dbReference>
<dbReference type="GO" id="GO:0009893">
    <property type="term" value="P:positive regulation of metabolic process"/>
    <property type="evidence" value="ECO:0007669"/>
    <property type="project" value="UniProtKB-ARBA"/>
</dbReference>
<dbReference type="GO" id="GO:0005634">
    <property type="term" value="C:nucleus"/>
    <property type="evidence" value="ECO:0007669"/>
    <property type="project" value="TreeGrafter"/>
</dbReference>
<keyword evidence="4" id="KW-0804">Transcription</keyword>
<dbReference type="InterPro" id="IPR007219">
    <property type="entry name" value="XnlR_reg_dom"/>
</dbReference>
<evidence type="ECO:0000259" key="7">
    <source>
        <dbReference type="PROSITE" id="PS50048"/>
    </source>
</evidence>
<feature type="region of interest" description="Disordered" evidence="6">
    <location>
        <begin position="70"/>
        <end position="150"/>
    </location>
</feature>
<dbReference type="Proteomes" id="UP000247233">
    <property type="component" value="Unassembled WGS sequence"/>
</dbReference>
<keyword evidence="1" id="KW-0479">Metal-binding</keyword>
<dbReference type="PROSITE" id="PS00463">
    <property type="entry name" value="ZN2_CY6_FUNGAL_1"/>
    <property type="match status" value="1"/>
</dbReference>
<dbReference type="OrthoDB" id="5818554at2759"/>
<evidence type="ECO:0000256" key="3">
    <source>
        <dbReference type="ARBA" id="ARBA00023125"/>
    </source>
</evidence>
<dbReference type="CDD" id="cd12148">
    <property type="entry name" value="fungal_TF_MHR"/>
    <property type="match status" value="1"/>
</dbReference>
<dbReference type="InterPro" id="IPR052780">
    <property type="entry name" value="AAA_Catabolism_Regulators"/>
</dbReference>
<dbReference type="SUPFAM" id="SSF57701">
    <property type="entry name" value="Zn2/Cys6 DNA-binding domain"/>
    <property type="match status" value="1"/>
</dbReference>
<dbReference type="InterPro" id="IPR036864">
    <property type="entry name" value="Zn2-C6_fun-type_DNA-bd_sf"/>
</dbReference>
<dbReference type="Gene3D" id="4.10.240.10">
    <property type="entry name" value="Zn(2)-C6 fungal-type DNA-binding domain"/>
    <property type="match status" value="1"/>
</dbReference>
<reference evidence="8 9" key="1">
    <citation type="submission" date="2016-12" db="EMBL/GenBank/DDBJ databases">
        <title>The genomes of Aspergillus section Nigri reveals drivers in fungal speciation.</title>
        <authorList>
            <consortium name="DOE Joint Genome Institute"/>
            <person name="Vesth T.C."/>
            <person name="Nybo J."/>
            <person name="Theobald S."/>
            <person name="Brandl J."/>
            <person name="Frisvad J.C."/>
            <person name="Nielsen K.F."/>
            <person name="Lyhne E.K."/>
            <person name="Kogle M.E."/>
            <person name="Kuo A."/>
            <person name="Riley R."/>
            <person name="Clum A."/>
            <person name="Nolan M."/>
            <person name="Lipzen A."/>
            <person name="Salamov A."/>
            <person name="Henrissat B."/>
            <person name="Wiebenga A."/>
            <person name="De Vries R.P."/>
            <person name="Grigoriev I.V."/>
            <person name="Mortensen U.H."/>
            <person name="Andersen M.R."/>
            <person name="Baker S.E."/>
        </authorList>
    </citation>
    <scope>NUCLEOTIDE SEQUENCE [LARGE SCALE GENOMIC DNA]</scope>
    <source>
        <strain evidence="8 9">CBS 117.55</strain>
    </source>
</reference>
<name>A0A317UU69_9EURO</name>
<dbReference type="VEuPathDB" id="FungiDB:BO70DRAFT_433669"/>
<dbReference type="PANTHER" id="PTHR31644:SF1">
    <property type="entry name" value="ZN(II)2CYS6 TRANSCRIPTION FACTOR (EUROFUNG)"/>
    <property type="match status" value="1"/>
</dbReference>
<evidence type="ECO:0000256" key="1">
    <source>
        <dbReference type="ARBA" id="ARBA00022723"/>
    </source>
</evidence>
<dbReference type="InterPro" id="IPR001138">
    <property type="entry name" value="Zn2Cys6_DnaBD"/>
</dbReference>
<evidence type="ECO:0000256" key="2">
    <source>
        <dbReference type="ARBA" id="ARBA00023015"/>
    </source>
</evidence>
<feature type="region of interest" description="Disordered" evidence="6">
    <location>
        <begin position="1"/>
        <end position="23"/>
    </location>
</feature>
<gene>
    <name evidence="8" type="ORF">BO70DRAFT_433669</name>
</gene>
<feature type="compositionally biased region" description="Basic residues" evidence="6">
    <location>
        <begin position="74"/>
        <end position="83"/>
    </location>
</feature>
<keyword evidence="9" id="KW-1185">Reference proteome</keyword>
<proteinExistence type="predicted"/>
<dbReference type="GO" id="GO:0000981">
    <property type="term" value="F:DNA-binding transcription factor activity, RNA polymerase II-specific"/>
    <property type="evidence" value="ECO:0007669"/>
    <property type="project" value="InterPro"/>
</dbReference>
<keyword evidence="2" id="KW-0805">Transcription regulation</keyword>
<dbReference type="GeneID" id="37070670"/>
<dbReference type="GO" id="GO:0008270">
    <property type="term" value="F:zinc ion binding"/>
    <property type="evidence" value="ECO:0007669"/>
    <property type="project" value="InterPro"/>
</dbReference>
<feature type="compositionally biased region" description="Polar residues" evidence="6">
    <location>
        <begin position="104"/>
        <end position="114"/>
    </location>
</feature>
<comment type="caution">
    <text evidence="8">The sequence shown here is derived from an EMBL/GenBank/DDBJ whole genome shotgun (WGS) entry which is preliminary data.</text>
</comment>
<dbReference type="STRING" id="1448321.A0A317UU69"/>
<evidence type="ECO:0000256" key="4">
    <source>
        <dbReference type="ARBA" id="ARBA00023163"/>
    </source>
</evidence>
<organism evidence="8 9">
    <name type="scientific">Aspergillus heteromorphus CBS 117.55</name>
    <dbReference type="NCBI Taxonomy" id="1448321"/>
    <lineage>
        <taxon>Eukaryota</taxon>
        <taxon>Fungi</taxon>
        <taxon>Dikarya</taxon>
        <taxon>Ascomycota</taxon>
        <taxon>Pezizomycotina</taxon>
        <taxon>Eurotiomycetes</taxon>
        <taxon>Eurotiomycetidae</taxon>
        <taxon>Eurotiales</taxon>
        <taxon>Aspergillaceae</taxon>
        <taxon>Aspergillus</taxon>
        <taxon>Aspergillus subgen. Circumdati</taxon>
    </lineage>
</organism>
<dbReference type="CDD" id="cd00067">
    <property type="entry name" value="GAL4"/>
    <property type="match status" value="1"/>
</dbReference>
<sequence>MDQDDQSPPVEGTPRSRARARADHLMKRVSRACLHCRQRKSKCDLDSSGSPGVPPCQRCIRENRECVLGSSNRGGRRIRKNKIKNFTPDTNLPGRRDSVAEAPSPSNSDHQQPASGLYPGPVAFLPPNPPTTTSMSVDEDDTASIGSVPRNPSDAWQCLTGIAKRGEEEPSPETGAESLRVGPRAFPSYSVLQNSSGSDFPPKKGIKAYRLVQTRSLDPGTVWQLVARYAEHFHPYLPLVPRKYFNRDALDAFADNEKHLLTAILTIASKDLVERPHIHEYCSKYMHELISGIAAGADCDVEAVEALLLLAEWEPQGLRPRVERVGRGEEDRAAWMHVGLALRSGYFLGLDRTSFRDSSGDAETEARRRLAWTSCYVSDRLISVRIGRAFWSRGPGPMTGLVSQDFPSLQPVKDGDEDYARILQATLDLTQLYGNVHDVLYSGMRTSNQMMLMGDYVKYVDDFRLAILRWKSLWGSLPCSTPMKVTLQLSYEYLRLYTNAFAFQAAISQSLVSKLQNDNQSQREHLRATFNNVASMQDSRFIYESIDAAKAYLIILVDVVHPEKHLHFMPLRFYLYGIYAAVFLYKARSFGVMSHSEEMKVRDLVTRTTDVLKRASGGSDDIGSRYAKLLELLWQQRSTPTAPQAGTHQSSDVLLQNNVALSHSLSDQSSYVHFSPANDFSWLDLEAVGDYVSGDQMSGANTLALDTLQNQDVFQSGQDRSQPWQVPTWSGDMSSSLLF</sequence>
<dbReference type="Pfam" id="PF04082">
    <property type="entry name" value="Fungal_trans"/>
    <property type="match status" value="1"/>
</dbReference>
<dbReference type="PANTHER" id="PTHR31644">
    <property type="entry name" value="TRANSCRIPTIONAL ACTIVATOR ARO80-RELATED"/>
    <property type="match status" value="1"/>
</dbReference>
<dbReference type="PROSITE" id="PS50048">
    <property type="entry name" value="ZN2_CY6_FUNGAL_2"/>
    <property type="match status" value="1"/>
</dbReference>
<keyword evidence="5" id="KW-0539">Nucleus</keyword>
<dbReference type="GO" id="GO:0006351">
    <property type="term" value="P:DNA-templated transcription"/>
    <property type="evidence" value="ECO:0007669"/>
    <property type="project" value="InterPro"/>
</dbReference>
<dbReference type="SMART" id="SM00066">
    <property type="entry name" value="GAL4"/>
    <property type="match status" value="1"/>
</dbReference>
<evidence type="ECO:0000313" key="9">
    <source>
        <dbReference type="Proteomes" id="UP000247233"/>
    </source>
</evidence>
<protein>
    <recommendedName>
        <fullName evidence="7">Zn(2)-C6 fungal-type domain-containing protein</fullName>
    </recommendedName>
</protein>
<dbReference type="SMART" id="SM00906">
    <property type="entry name" value="Fungal_trans"/>
    <property type="match status" value="1"/>
</dbReference>
<accession>A0A317UU69</accession>